<keyword evidence="11" id="KW-0934">Plastid</keyword>
<dbReference type="SUPFAM" id="SSF50447">
    <property type="entry name" value="Translation proteins"/>
    <property type="match status" value="1"/>
</dbReference>
<dbReference type="FunFam" id="2.40.30.10:FF:000065">
    <property type="entry name" value="50S ribosomal protein L3, chloroplastic"/>
    <property type="match status" value="1"/>
</dbReference>
<evidence type="ECO:0000256" key="4">
    <source>
        <dbReference type="ARBA" id="ARBA00022884"/>
    </source>
</evidence>
<dbReference type="HAMAP" id="MF_01325_B">
    <property type="entry name" value="Ribosomal_uL3_B"/>
    <property type="match status" value="1"/>
</dbReference>
<dbReference type="GO" id="GO:0006412">
    <property type="term" value="P:translation"/>
    <property type="evidence" value="ECO:0007669"/>
    <property type="project" value="UniProtKB-UniRule"/>
</dbReference>
<dbReference type="GO" id="GO:0019843">
    <property type="term" value="F:rRNA binding"/>
    <property type="evidence" value="ECO:0007669"/>
    <property type="project" value="UniProtKB-UniRule"/>
</dbReference>
<keyword evidence="5 8" id="KW-0689">Ribosomal protein</keyword>
<organism evidence="11">
    <name type="scientific">Corynoplastis japonica</name>
    <dbReference type="NCBI Taxonomy" id="700918"/>
    <lineage>
        <taxon>Eukaryota</taxon>
        <taxon>Rhodophyta</taxon>
        <taxon>Rhodellophyceae</taxon>
        <taxon>Rhodellales</taxon>
        <taxon>Rhodellaceae</taxon>
        <taxon>Corynoplastis</taxon>
    </lineage>
</organism>
<keyword evidence="4 8" id="KW-0694">RNA-binding</keyword>
<evidence type="ECO:0000256" key="10">
    <source>
        <dbReference type="SAM" id="MobiDB-lite"/>
    </source>
</evidence>
<dbReference type="InterPro" id="IPR019926">
    <property type="entry name" value="Ribosomal_uL3_CS"/>
</dbReference>
<evidence type="ECO:0000313" key="11">
    <source>
        <dbReference type="EMBL" id="ARO90993.1"/>
    </source>
</evidence>
<comment type="similarity">
    <text evidence="1 8 9">Belongs to the universal ribosomal protein uL3 family.</text>
</comment>
<dbReference type="PROSITE" id="PS00474">
    <property type="entry name" value="RIBOSOMAL_L3"/>
    <property type="match status" value="1"/>
</dbReference>
<protein>
    <recommendedName>
        <fullName evidence="7 8">Large ribosomal subunit protein uL3c</fullName>
    </recommendedName>
</protein>
<dbReference type="GO" id="GO:0003735">
    <property type="term" value="F:structural constituent of ribosome"/>
    <property type="evidence" value="ECO:0007669"/>
    <property type="project" value="InterPro"/>
</dbReference>
<dbReference type="Gene3D" id="3.30.160.810">
    <property type="match status" value="1"/>
</dbReference>
<dbReference type="Gene3D" id="2.40.30.10">
    <property type="entry name" value="Translation factors"/>
    <property type="match status" value="1"/>
</dbReference>
<comment type="function">
    <text evidence="8">One of the primary rRNA binding proteins, it binds directly near the 3'-end of the 23S rRNA, where it nucleates assembly of the 50S subunit.</text>
</comment>
<evidence type="ECO:0000256" key="7">
    <source>
        <dbReference type="ARBA" id="ARBA00035213"/>
    </source>
</evidence>
<dbReference type="NCBIfam" id="TIGR03625">
    <property type="entry name" value="L3_bact"/>
    <property type="match status" value="1"/>
</dbReference>
<name>A0A1X9PVZ8_9RHOD</name>
<gene>
    <name evidence="8 11" type="primary">rpl3</name>
</gene>
<dbReference type="GO" id="GO:0022625">
    <property type="term" value="C:cytosolic large ribosomal subunit"/>
    <property type="evidence" value="ECO:0007669"/>
    <property type="project" value="TreeGrafter"/>
</dbReference>
<evidence type="ECO:0000256" key="2">
    <source>
        <dbReference type="ARBA" id="ARBA00011838"/>
    </source>
</evidence>
<geneLocation type="chloroplast" evidence="11"/>
<dbReference type="EMBL" id="KY709210">
    <property type="protein sequence ID" value="ARO90993.1"/>
    <property type="molecule type" value="Genomic_DNA"/>
</dbReference>
<dbReference type="AlphaFoldDB" id="A0A1X9PVZ8"/>
<proteinExistence type="inferred from homology"/>
<dbReference type="PANTHER" id="PTHR11229:SF16">
    <property type="entry name" value="LARGE RIBOSOMAL SUBUNIT PROTEIN UL3C"/>
    <property type="match status" value="1"/>
</dbReference>
<dbReference type="InterPro" id="IPR000597">
    <property type="entry name" value="Ribosomal_uL3"/>
</dbReference>
<evidence type="ECO:0000256" key="8">
    <source>
        <dbReference type="HAMAP-Rule" id="MF_01325"/>
    </source>
</evidence>
<dbReference type="InterPro" id="IPR019927">
    <property type="entry name" value="Ribosomal_uL3_bac/org-type"/>
</dbReference>
<reference evidence="11" key="1">
    <citation type="submission" date="2017-03" db="EMBL/GenBank/DDBJ databases">
        <title>The new red algal subphylum Proteorhodophytina comprises the largest and most divergent plastid genomes known.</title>
        <authorList>
            <person name="Munoz-Gomez S.A."/>
            <person name="Mejia-Franco F.G."/>
            <person name="Durnin K."/>
            <person name="Morgan C."/>
            <person name="Grisdale C.J."/>
            <person name="Archibald J.M."/>
            <person name="Slamovits C.H."/>
        </authorList>
    </citation>
    <scope>NUCLEOTIDE SEQUENCE</scope>
    <source>
        <strain evidence="11">NIES-2662</strain>
    </source>
</reference>
<dbReference type="InterPro" id="IPR009000">
    <property type="entry name" value="Transl_B-barrel_sf"/>
</dbReference>
<keyword evidence="3 8" id="KW-0699">rRNA-binding</keyword>
<dbReference type="FunFam" id="3.30.160.810:FF:000001">
    <property type="entry name" value="50S ribosomal protein L3"/>
    <property type="match status" value="1"/>
</dbReference>
<sequence length="206" mass="22226">MSINMLGTKVGMTQIFNTDGLAIPVTIIKVNPSTVVQIKTLETDGYNAVQLGYHQISEKSVNKPMLGHFKKFGVSPLKYLKEFRIDSSDNFSVGQQITTEMLQVGQLVNVSGTSIGRGFAGLQKRHNFSRGPMTHGSKNHRAPGSIGAGTSPGRVFPGKKMAGRLGGKQVTVQKLPIINIHNEQNLLIIKGSIPGKSGNLISIKVY</sequence>
<evidence type="ECO:0000256" key="5">
    <source>
        <dbReference type="ARBA" id="ARBA00022980"/>
    </source>
</evidence>
<keyword evidence="6 8" id="KW-0687">Ribonucleoprotein</keyword>
<evidence type="ECO:0000256" key="3">
    <source>
        <dbReference type="ARBA" id="ARBA00022730"/>
    </source>
</evidence>
<dbReference type="GO" id="GO:0009507">
    <property type="term" value="C:chloroplast"/>
    <property type="evidence" value="ECO:0007669"/>
    <property type="project" value="UniProtKB-SubCell"/>
</dbReference>
<accession>A0A1X9PVZ8</accession>
<comment type="subcellular location">
    <subcellularLocation>
        <location evidence="8">Plastid</location>
        <location evidence="8">Chloroplast</location>
    </subcellularLocation>
</comment>
<comment type="subunit">
    <text evidence="2 8">Part of the 50S ribosomal subunit.</text>
</comment>
<evidence type="ECO:0000256" key="6">
    <source>
        <dbReference type="ARBA" id="ARBA00023274"/>
    </source>
</evidence>
<keyword evidence="11" id="KW-0150">Chloroplast</keyword>
<evidence type="ECO:0000256" key="9">
    <source>
        <dbReference type="RuleBase" id="RU003905"/>
    </source>
</evidence>
<dbReference type="Pfam" id="PF00297">
    <property type="entry name" value="Ribosomal_L3"/>
    <property type="match status" value="1"/>
</dbReference>
<evidence type="ECO:0000256" key="1">
    <source>
        <dbReference type="ARBA" id="ARBA00006540"/>
    </source>
</evidence>
<dbReference type="PANTHER" id="PTHR11229">
    <property type="entry name" value="50S RIBOSOMAL PROTEIN L3"/>
    <property type="match status" value="1"/>
</dbReference>
<feature type="region of interest" description="Disordered" evidence="10">
    <location>
        <begin position="129"/>
        <end position="153"/>
    </location>
</feature>